<keyword evidence="4" id="KW-0812">Transmembrane</keyword>
<feature type="region of interest" description="Disordered" evidence="3">
    <location>
        <begin position="1"/>
        <end position="24"/>
    </location>
</feature>
<reference evidence="5 6" key="1">
    <citation type="journal article" date="2020" name="Int. J. Syst. Evol. Microbiol.">
        <title>Reclassification of Streptomyces castelarensis and Streptomyces sporoclivatus as later heterotypic synonyms of Streptomyces antimycoticus.</title>
        <authorList>
            <person name="Komaki H."/>
            <person name="Tamura T."/>
        </authorList>
    </citation>
    <scope>NUCLEOTIDE SEQUENCE [LARGE SCALE GENOMIC DNA]</scope>
    <source>
        <strain evidence="5 6">NBRC 100767</strain>
    </source>
</reference>
<dbReference type="NCBIfam" id="NF033747">
    <property type="entry name" value="class_E_sortase"/>
    <property type="match status" value="1"/>
</dbReference>
<accession>A0A499V094</accession>
<dbReference type="Proteomes" id="UP000463951">
    <property type="component" value="Chromosome"/>
</dbReference>
<dbReference type="NCBIfam" id="TIGR01076">
    <property type="entry name" value="sortase_fam"/>
    <property type="match status" value="1"/>
</dbReference>
<gene>
    <name evidence="5" type="ORF">SSPO_050870</name>
</gene>
<feature type="region of interest" description="Disordered" evidence="3">
    <location>
        <begin position="235"/>
        <end position="305"/>
    </location>
</feature>
<dbReference type="GO" id="GO:0016787">
    <property type="term" value="F:hydrolase activity"/>
    <property type="evidence" value="ECO:0007669"/>
    <property type="project" value="UniProtKB-KW"/>
</dbReference>
<evidence type="ECO:0000313" key="6">
    <source>
        <dbReference type="Proteomes" id="UP000463951"/>
    </source>
</evidence>
<evidence type="ECO:0000256" key="1">
    <source>
        <dbReference type="ARBA" id="ARBA00022801"/>
    </source>
</evidence>
<dbReference type="InterPro" id="IPR053465">
    <property type="entry name" value="Sortase_Class_E"/>
</dbReference>
<evidence type="ECO:0000256" key="4">
    <source>
        <dbReference type="SAM" id="Phobius"/>
    </source>
</evidence>
<dbReference type="CDD" id="cd05830">
    <property type="entry name" value="Sortase_E"/>
    <property type="match status" value="1"/>
</dbReference>
<feature type="active site" description="Acyl-thioester intermediate" evidence="2">
    <location>
        <position position="213"/>
    </location>
</feature>
<keyword evidence="4" id="KW-0472">Membrane</keyword>
<evidence type="ECO:0000256" key="3">
    <source>
        <dbReference type="SAM" id="MobiDB-lite"/>
    </source>
</evidence>
<evidence type="ECO:0000256" key="2">
    <source>
        <dbReference type="PIRSR" id="PIRSR605754-1"/>
    </source>
</evidence>
<feature type="compositionally biased region" description="Basic and acidic residues" evidence="3">
    <location>
        <begin position="1"/>
        <end position="14"/>
    </location>
</feature>
<proteinExistence type="predicted"/>
<keyword evidence="1" id="KW-0378">Hydrolase</keyword>
<dbReference type="EMBL" id="AP019620">
    <property type="protein sequence ID" value="BBJ42369.1"/>
    <property type="molecule type" value="Genomic_DNA"/>
</dbReference>
<dbReference type="Gene3D" id="2.40.260.10">
    <property type="entry name" value="Sortase"/>
    <property type="match status" value="1"/>
</dbReference>
<feature type="active site" description="Proton donor/acceptor" evidence="2">
    <location>
        <position position="144"/>
    </location>
</feature>
<dbReference type="AlphaFoldDB" id="A0A499V094"/>
<dbReference type="Pfam" id="PF04203">
    <property type="entry name" value="Sortase"/>
    <property type="match status" value="1"/>
</dbReference>
<organism evidence="5 6">
    <name type="scientific">Streptomyces antimycoticus</name>
    <dbReference type="NCBI Taxonomy" id="68175"/>
    <lineage>
        <taxon>Bacteria</taxon>
        <taxon>Bacillati</taxon>
        <taxon>Actinomycetota</taxon>
        <taxon>Actinomycetes</taxon>
        <taxon>Kitasatosporales</taxon>
        <taxon>Streptomycetaceae</taxon>
        <taxon>Streptomyces</taxon>
        <taxon>Streptomyces violaceusniger group</taxon>
    </lineage>
</organism>
<dbReference type="InterPro" id="IPR005754">
    <property type="entry name" value="Sortase"/>
</dbReference>
<feature type="transmembrane region" description="Helical" evidence="4">
    <location>
        <begin position="28"/>
        <end position="57"/>
    </location>
</feature>
<protein>
    <submittedName>
        <fullName evidence="5">Class E sortase</fullName>
    </submittedName>
</protein>
<dbReference type="InterPro" id="IPR023365">
    <property type="entry name" value="Sortase_dom-sf"/>
</dbReference>
<evidence type="ECO:0000313" key="5">
    <source>
        <dbReference type="EMBL" id="BBJ42369.1"/>
    </source>
</evidence>
<sequence length="321" mass="35486">MARTDHDERQDRHPGPPATPSRRPGRGWVASAIAVFGELLITAGLILALFVVYSLWWTNVLADREAKKQGDQVRKHWSQRGPGGLDTKSGIGFLHVPSMHNGEVLVKKGTGTETLNDGVAGYYTRPVKSAMPWDKKGNFSLAAHRDGHGAKFHNIDKVHDGDAVVFETRDTWYVYKVYATLPETSKYNVDVLNAVPKESGRKQPGRYITLSTCTPVYTSRHRYIVWGELERTEKVDADRTPPRNCAEPLGTAPGLSPSDGSDGLRTGPGAAPEQEEAPGTLLRMPGASPCHCCASRSRSGRRRCRRPRLRCRSLRCPARRP</sequence>
<keyword evidence="4" id="KW-1133">Transmembrane helix</keyword>
<name>A0A499V094_9ACTN</name>
<dbReference type="SUPFAM" id="SSF63817">
    <property type="entry name" value="Sortase"/>
    <property type="match status" value="1"/>
</dbReference>
<dbReference type="InterPro" id="IPR042003">
    <property type="entry name" value="Sortase_E"/>
</dbReference>